<proteinExistence type="predicted"/>
<name>A0ABS2GDM4_9FIRM</name>
<organism evidence="1 2">
    <name type="scientific">Veillonella magna</name>
    <dbReference type="NCBI Taxonomy" id="464322"/>
    <lineage>
        <taxon>Bacteria</taxon>
        <taxon>Bacillati</taxon>
        <taxon>Bacillota</taxon>
        <taxon>Negativicutes</taxon>
        <taxon>Veillonellales</taxon>
        <taxon>Veillonellaceae</taxon>
        <taxon>Veillonella</taxon>
    </lineage>
</organism>
<dbReference type="InterPro" id="IPR032466">
    <property type="entry name" value="Metal_Hydrolase"/>
</dbReference>
<dbReference type="InterPro" id="IPR008257">
    <property type="entry name" value="Pept_M19"/>
</dbReference>
<dbReference type="SUPFAM" id="SSF51556">
    <property type="entry name" value="Metallo-dependent hydrolases"/>
    <property type="match status" value="1"/>
</dbReference>
<dbReference type="PROSITE" id="PS51365">
    <property type="entry name" value="RENAL_DIPEPTIDASE_2"/>
    <property type="match status" value="1"/>
</dbReference>
<keyword evidence="2" id="KW-1185">Reference proteome</keyword>
<protein>
    <submittedName>
        <fullName evidence="1">Dipeptidase</fullName>
    </submittedName>
</protein>
<reference evidence="1 2" key="1">
    <citation type="journal article" date="2021" name="Sci. Rep.">
        <title>The distribution of antibiotic resistance genes in chicken gut microbiota commensals.</title>
        <authorList>
            <person name="Juricova H."/>
            <person name="Matiasovicova J."/>
            <person name="Kubasova T."/>
            <person name="Cejkova D."/>
            <person name="Rychlik I."/>
        </authorList>
    </citation>
    <scope>NUCLEOTIDE SEQUENCE [LARGE SCALE GENOMIC DNA]</scope>
    <source>
        <strain evidence="1 2">An537</strain>
    </source>
</reference>
<comment type="caution">
    <text evidence="1">The sequence shown here is derived from an EMBL/GenBank/DDBJ whole genome shotgun (WGS) entry which is preliminary data.</text>
</comment>
<evidence type="ECO:0000313" key="1">
    <source>
        <dbReference type="EMBL" id="MBM6912106.1"/>
    </source>
</evidence>
<dbReference type="EMBL" id="JACJLA010000002">
    <property type="protein sequence ID" value="MBM6912106.1"/>
    <property type="molecule type" value="Genomic_DNA"/>
</dbReference>
<dbReference type="PANTHER" id="PTHR10443">
    <property type="entry name" value="MICROSOMAL DIPEPTIDASE"/>
    <property type="match status" value="1"/>
</dbReference>
<dbReference type="Gene3D" id="3.20.20.140">
    <property type="entry name" value="Metal-dependent hydrolases"/>
    <property type="match status" value="1"/>
</dbReference>
<accession>A0ABS2GDM4</accession>
<dbReference type="PANTHER" id="PTHR10443:SF12">
    <property type="entry name" value="DIPEPTIDASE"/>
    <property type="match status" value="1"/>
</dbReference>
<dbReference type="Proteomes" id="UP000707138">
    <property type="component" value="Unassembled WGS sequence"/>
</dbReference>
<dbReference type="CDD" id="cd01301">
    <property type="entry name" value="rDP_like"/>
    <property type="match status" value="1"/>
</dbReference>
<gene>
    <name evidence="1" type="ORF">H6A01_02015</name>
</gene>
<dbReference type="Pfam" id="PF01244">
    <property type="entry name" value="Peptidase_M19"/>
    <property type="match status" value="1"/>
</dbReference>
<sequence>MIDLHCDTIMQLINHPDKGDLMNNCWKIDIEKLKRGGYYLQDFALFVELDHEADPYARYEAMRQVFAKQMELYSPYIRHVKSYDEYEACRRDGVLGALLSVEEGGVFGGSLEKLKKAYDDGVRLITISWNFPNGLSYPHGPEYEGKGLTKAGVAFVEYMEELGIMVDCSHLNDAGMFQLVDMMKKPLIASHSNARALTPHTRNLTDEQIRSIAEKGGIIGLNFAQAFLGESRVSQIRDMVRHTMHIYQVGGSDVLALGTDFDGIRPDTEIENAADVPRLFTSLAEAGLPEEAIEKMAWRNAERVMKEWLA</sequence>
<dbReference type="RefSeq" id="WP_205087376.1">
    <property type="nucleotide sequence ID" value="NZ_JACJLA010000002.1"/>
</dbReference>
<evidence type="ECO:0000313" key="2">
    <source>
        <dbReference type="Proteomes" id="UP000707138"/>
    </source>
</evidence>